<evidence type="ECO:0000313" key="2">
    <source>
        <dbReference type="Proteomes" id="UP000664914"/>
    </source>
</evidence>
<organism evidence="1 2">
    <name type="scientific">Rhizorhabdus wittichii</name>
    <dbReference type="NCBI Taxonomy" id="160791"/>
    <lineage>
        <taxon>Bacteria</taxon>
        <taxon>Pseudomonadati</taxon>
        <taxon>Pseudomonadota</taxon>
        <taxon>Alphaproteobacteria</taxon>
        <taxon>Sphingomonadales</taxon>
        <taxon>Sphingomonadaceae</taxon>
        <taxon>Rhizorhabdus</taxon>
    </lineage>
</organism>
<reference evidence="1" key="1">
    <citation type="submission" date="2020-07" db="EMBL/GenBank/DDBJ databases">
        <authorList>
            <person name="Camacho E."/>
        </authorList>
    </citation>
    <scope>NUCLEOTIDE SEQUENCE</scope>
    <source>
        <strain evidence="1">MPO218</strain>
        <plasmid evidence="1">pIBU218</plasmid>
    </source>
</reference>
<protein>
    <submittedName>
        <fullName evidence="1">Uncharacterized protein</fullName>
    </submittedName>
</protein>
<reference evidence="1" key="2">
    <citation type="submission" date="2021-04" db="EMBL/GenBank/DDBJ databases">
        <title>Isolation and genomic analysis of the ibuprofen-degrading bacterium Sphingomonas strain MPO218.</title>
        <authorList>
            <person name="Aulestia M."/>
            <person name="Flores A."/>
            <person name="Mangas E.L."/>
            <person name="Perez-Pulido A.J."/>
            <person name="Santero E."/>
            <person name="Camacho E.M."/>
        </authorList>
    </citation>
    <scope>NUCLEOTIDE SEQUENCE</scope>
    <source>
        <strain evidence="1">MPO218</strain>
        <plasmid evidence="1">pIBU218</plasmid>
    </source>
</reference>
<evidence type="ECO:0000313" key="1">
    <source>
        <dbReference type="EMBL" id="QTH24739.1"/>
    </source>
</evidence>
<dbReference type="EMBL" id="CP059320">
    <property type="protein sequence ID" value="QTH24739.1"/>
    <property type="molecule type" value="Genomic_DNA"/>
</dbReference>
<dbReference type="Proteomes" id="UP000664914">
    <property type="component" value="Plasmid pIBU218"/>
</dbReference>
<name>A0A975D8J8_9SPHN</name>
<keyword evidence="1" id="KW-0614">Plasmid</keyword>
<proteinExistence type="predicted"/>
<accession>A0A975D8J8</accession>
<dbReference type="RefSeq" id="WP_208634462.1">
    <property type="nucleotide sequence ID" value="NZ_CP059320.1"/>
</dbReference>
<sequence length="48" mass="5563">MYELTPETAETLKELLGDECPLLIEQRTGEGWTDSDWLAVYRDQGFEI</sequence>
<gene>
    <name evidence="1" type="ORF">HRJ34_28055</name>
</gene>
<dbReference type="AlphaFoldDB" id="A0A975D8J8"/>
<geneLocation type="plasmid" evidence="1 2">
    <name>pIBU218</name>
</geneLocation>